<dbReference type="PANTHER" id="PTHR43798">
    <property type="entry name" value="MONOACYLGLYCEROL LIPASE"/>
    <property type="match status" value="1"/>
</dbReference>
<accession>A0ABW1NL43</accession>
<dbReference type="Pfam" id="PF12697">
    <property type="entry name" value="Abhydrolase_6"/>
    <property type="match status" value="1"/>
</dbReference>
<dbReference type="InterPro" id="IPR000639">
    <property type="entry name" value="Epox_hydrolase-like"/>
</dbReference>
<evidence type="ECO:0000313" key="3">
    <source>
        <dbReference type="Proteomes" id="UP001596137"/>
    </source>
</evidence>
<dbReference type="Gene3D" id="3.40.50.1820">
    <property type="entry name" value="alpha/beta hydrolase"/>
    <property type="match status" value="1"/>
</dbReference>
<comment type="caution">
    <text evidence="2">The sequence shown here is derived from an EMBL/GenBank/DDBJ whole genome shotgun (WGS) entry which is preliminary data.</text>
</comment>
<dbReference type="GO" id="GO:0016787">
    <property type="term" value="F:hydrolase activity"/>
    <property type="evidence" value="ECO:0007669"/>
    <property type="project" value="UniProtKB-KW"/>
</dbReference>
<dbReference type="PANTHER" id="PTHR43798:SF33">
    <property type="entry name" value="HYDROLASE, PUTATIVE (AFU_ORTHOLOGUE AFUA_2G14860)-RELATED"/>
    <property type="match status" value="1"/>
</dbReference>
<sequence length="277" mass="29208">MTEHLTVDGGTLAYEVTGASGPLVVLAHGMGDSREAYRFVAPALVAAGYRVAAVDLRGCGESSVGWASYTRTDIAGDLIALVNHLGGPATLVGHSISGGAATIAAAKAPSLITAVVELAPFTRKQSIAPGDLRVSRFRRGMLSLLGTGLFGSVRLWRRYLEIAYPGPRPADWDVRLDRIDAMMREPGRMKAMRSMGRSAPVDAGAQLGNVRCPVLVVEGTLDPDWASPRAEGEAIVAALPPGLGRLEMIPGAGHYPHVQFPSQVVTLMLSFLDSVRA</sequence>
<keyword evidence="3" id="KW-1185">Reference proteome</keyword>
<reference evidence="3" key="1">
    <citation type="journal article" date="2019" name="Int. J. Syst. Evol. Microbiol.">
        <title>The Global Catalogue of Microorganisms (GCM) 10K type strain sequencing project: providing services to taxonomists for standard genome sequencing and annotation.</title>
        <authorList>
            <consortium name="The Broad Institute Genomics Platform"/>
            <consortium name="The Broad Institute Genome Sequencing Center for Infectious Disease"/>
            <person name="Wu L."/>
            <person name="Ma J."/>
        </authorList>
    </citation>
    <scope>NUCLEOTIDE SEQUENCE [LARGE SCALE GENOMIC DNA]</scope>
    <source>
        <strain evidence="3">JCM 30346</strain>
    </source>
</reference>
<name>A0ABW1NL43_9ACTN</name>
<proteinExistence type="predicted"/>
<protein>
    <submittedName>
        <fullName evidence="2">Alpha/beta fold hydrolase</fullName>
    </submittedName>
</protein>
<evidence type="ECO:0000259" key="1">
    <source>
        <dbReference type="Pfam" id="PF12697"/>
    </source>
</evidence>
<dbReference type="PRINTS" id="PR00412">
    <property type="entry name" value="EPOXHYDRLASE"/>
</dbReference>
<organism evidence="2 3">
    <name type="scientific">Sphaerisporangium aureirubrum</name>
    <dbReference type="NCBI Taxonomy" id="1544736"/>
    <lineage>
        <taxon>Bacteria</taxon>
        <taxon>Bacillati</taxon>
        <taxon>Actinomycetota</taxon>
        <taxon>Actinomycetes</taxon>
        <taxon>Streptosporangiales</taxon>
        <taxon>Streptosporangiaceae</taxon>
        <taxon>Sphaerisporangium</taxon>
    </lineage>
</organism>
<dbReference type="InterPro" id="IPR000073">
    <property type="entry name" value="AB_hydrolase_1"/>
</dbReference>
<dbReference type="RefSeq" id="WP_380756339.1">
    <property type="nucleotide sequence ID" value="NZ_JBHSRF010000034.1"/>
</dbReference>
<dbReference type="EMBL" id="JBHSRF010000034">
    <property type="protein sequence ID" value="MFC6083880.1"/>
    <property type="molecule type" value="Genomic_DNA"/>
</dbReference>
<dbReference type="Proteomes" id="UP001596137">
    <property type="component" value="Unassembled WGS sequence"/>
</dbReference>
<dbReference type="SUPFAM" id="SSF53474">
    <property type="entry name" value="alpha/beta-Hydrolases"/>
    <property type="match status" value="1"/>
</dbReference>
<feature type="domain" description="AB hydrolase-1" evidence="1">
    <location>
        <begin position="24"/>
        <end position="265"/>
    </location>
</feature>
<gene>
    <name evidence="2" type="ORF">ACFP1K_22120</name>
</gene>
<evidence type="ECO:0000313" key="2">
    <source>
        <dbReference type="EMBL" id="MFC6083880.1"/>
    </source>
</evidence>
<keyword evidence="2" id="KW-0378">Hydrolase</keyword>
<dbReference type="InterPro" id="IPR029058">
    <property type="entry name" value="AB_hydrolase_fold"/>
</dbReference>
<dbReference type="InterPro" id="IPR050266">
    <property type="entry name" value="AB_hydrolase_sf"/>
</dbReference>